<dbReference type="AlphaFoldDB" id="A0A0A8JZU8"/>
<accession>A0A0A8JZU8</accession>
<dbReference type="NCBIfam" id="NF033394">
    <property type="entry name" value="capsid_maj_Podo"/>
    <property type="match status" value="1"/>
</dbReference>
<dbReference type="STRING" id="1384459.GL4_0637"/>
<keyword evidence="2" id="KW-1185">Reference proteome</keyword>
<proteinExistence type="predicted"/>
<evidence type="ECO:0000313" key="2">
    <source>
        <dbReference type="Proteomes" id="UP000031643"/>
    </source>
</evidence>
<sequence length="347" mass="39091">MPFTVQELENIANASLDYHWNTPEVRSQTLQDKPLLKALKGMEKTFPGGKEEITVGVKGEYTTTIQGFEHDETVTYANPANMKRARYPWKLIHAGISVTMHELAKDGISITDTATGKGEKNHTDREKTAIANLMADKNEDMMEGWDRGMNTMFWGDGSADAQLVPGITSFVLDDPTSAIVVGGIDQSANAWWRNRARLAMTASTAADQNVVQKMQYDWRQLRRYGGRPNLVLAGSDFLDWVEQELRAKGNYTLEGWNSKSKTDASIADISFKGVNFQYDPTLDDMSKAKYCYALDTRHIYPMAIEGESEKTHNPARPHDKYVFYRAKTSMLGLICRQRNAQQVWSIA</sequence>
<protein>
    <recommendedName>
        <fullName evidence="3">Phage major capsid protein</fullName>
    </recommendedName>
</protein>
<organism evidence="1 2">
    <name type="scientific">Methyloceanibacter caenitepidi</name>
    <dbReference type="NCBI Taxonomy" id="1384459"/>
    <lineage>
        <taxon>Bacteria</taxon>
        <taxon>Pseudomonadati</taxon>
        <taxon>Pseudomonadota</taxon>
        <taxon>Alphaproteobacteria</taxon>
        <taxon>Hyphomicrobiales</taxon>
        <taxon>Hyphomicrobiaceae</taxon>
        <taxon>Methyloceanibacter</taxon>
    </lineage>
</organism>
<dbReference type="InterPro" id="IPR049718">
    <property type="entry name" value="AKO59007-like"/>
</dbReference>
<evidence type="ECO:0000313" key="1">
    <source>
        <dbReference type="EMBL" id="BAQ16100.1"/>
    </source>
</evidence>
<dbReference type="EMBL" id="AP014648">
    <property type="protein sequence ID" value="BAQ16100.1"/>
    <property type="molecule type" value="Genomic_DNA"/>
</dbReference>
<dbReference type="OrthoDB" id="7220886at2"/>
<dbReference type="HOGENOM" id="CLU_791739_0_0_5"/>
<dbReference type="Proteomes" id="UP000031643">
    <property type="component" value="Chromosome"/>
</dbReference>
<dbReference type="KEGG" id="mcg:GL4_0637"/>
<gene>
    <name evidence="1" type="ORF">GL4_0637</name>
</gene>
<name>A0A0A8JZU8_9HYPH</name>
<dbReference type="RefSeq" id="WP_045364446.1">
    <property type="nucleotide sequence ID" value="NZ_AP014648.1"/>
</dbReference>
<evidence type="ECO:0008006" key="3">
    <source>
        <dbReference type="Google" id="ProtNLM"/>
    </source>
</evidence>
<reference evidence="1 2" key="1">
    <citation type="submission" date="2014-09" db="EMBL/GenBank/DDBJ databases">
        <title>Genome sequencing of Methyloceanibacter caenitepidi Gela4.</title>
        <authorList>
            <person name="Takeuchi M."/>
            <person name="Susumu S."/>
            <person name="Kamagata Y."/>
            <person name="Oshima K."/>
            <person name="Hattori M."/>
            <person name="Iwasaki W."/>
        </authorList>
    </citation>
    <scope>NUCLEOTIDE SEQUENCE [LARGE SCALE GENOMIC DNA]</scope>
    <source>
        <strain evidence="1 2">Gela4</strain>
    </source>
</reference>